<dbReference type="AlphaFoldDB" id="A0AAN7FA24"/>
<keyword evidence="3" id="KW-1185">Reference proteome</keyword>
<accession>A0AAN7FA24</accession>
<evidence type="ECO:0000313" key="3">
    <source>
        <dbReference type="Proteomes" id="UP001324115"/>
    </source>
</evidence>
<dbReference type="Proteomes" id="UP001324115">
    <property type="component" value="Unassembled WGS sequence"/>
</dbReference>
<feature type="domain" description="Reverse transcriptase zinc-binding" evidence="1">
    <location>
        <begin position="179"/>
        <end position="266"/>
    </location>
</feature>
<dbReference type="PANTHER" id="PTHR33116">
    <property type="entry name" value="REVERSE TRANSCRIPTASE ZINC-BINDING DOMAIN-CONTAINING PROTEIN-RELATED-RELATED"/>
    <property type="match status" value="1"/>
</dbReference>
<dbReference type="PANTHER" id="PTHR33116:SF78">
    <property type="entry name" value="OS12G0587133 PROTEIN"/>
    <property type="match status" value="1"/>
</dbReference>
<evidence type="ECO:0000313" key="2">
    <source>
        <dbReference type="EMBL" id="KAK4589005.1"/>
    </source>
</evidence>
<reference evidence="2 3" key="1">
    <citation type="journal article" date="2023" name="G3 (Bethesda)">
        <title>A haplotype-resolved chromosome-scale genome for Quercus rubra L. provides insights into the genetics of adaptive traits for red oak species.</title>
        <authorList>
            <person name="Kapoor B."/>
            <person name="Jenkins J."/>
            <person name="Schmutz J."/>
            <person name="Zhebentyayeva T."/>
            <person name="Kuelheim C."/>
            <person name="Coggeshall M."/>
            <person name="Heim C."/>
            <person name="Lasky J.R."/>
            <person name="Leites L."/>
            <person name="Islam-Faridi N."/>
            <person name="Romero-Severson J."/>
            <person name="DeLeo V.L."/>
            <person name="Lucas S.M."/>
            <person name="Lazic D."/>
            <person name="Gailing O."/>
            <person name="Carlson J."/>
            <person name="Staton M."/>
        </authorList>
    </citation>
    <scope>NUCLEOTIDE SEQUENCE [LARGE SCALE GENOMIC DNA]</scope>
    <source>
        <strain evidence="2">Pseudo-F2</strain>
    </source>
</reference>
<evidence type="ECO:0000259" key="1">
    <source>
        <dbReference type="Pfam" id="PF13966"/>
    </source>
</evidence>
<comment type="caution">
    <text evidence="2">The sequence shown here is derived from an EMBL/GenBank/DDBJ whole genome shotgun (WGS) entry which is preliminary data.</text>
</comment>
<dbReference type="EMBL" id="JAXUIC010000005">
    <property type="protein sequence ID" value="KAK4589005.1"/>
    <property type="molecule type" value="Genomic_DNA"/>
</dbReference>
<name>A0AAN7FA24_QUERU</name>
<protein>
    <recommendedName>
        <fullName evidence="1">Reverse transcriptase zinc-binding domain-containing protein</fullName>
    </recommendedName>
</protein>
<dbReference type="InterPro" id="IPR026960">
    <property type="entry name" value="RVT-Znf"/>
</dbReference>
<gene>
    <name evidence="2" type="ORF">RGQ29_019849</name>
</gene>
<sequence>MLFLLKICNTIDKKIRDFLWGSIEEKKRMHMLNWQTVTQPKELGGLGLFQTRHRNQTLLAKLCWHLASEHEALWARMLTAKYLSTRRLTEGGRNLPCSRIWVACKVGGPAYVKGLKWTVNNGSSINFWKDFWLPCGPLRSIIEGLLHRDEDQLTTATPFALNQETEDSLAWAFSKDGLFSLQSAYLLARGSNPLNLGISSMSWIWKADTHPRIQFFMWMCSHNSLPTSEILGLRGLNLNPICTICHQENESVDHLLRRCNVAQDLWRKLKVPRELLFTFDQLVEKWLELNCSTGAVFDHLGILWKVVFPMGIWQLWLARNKFHFRTSVVDKLIHTKCIKESVEFFAIGAKDWCNKMKKVIRVAWMKLNSNGSALGNPSKAGGGGLIRDHQGNWVRGYARAHGNTSSSIAELVPA</sequence>
<proteinExistence type="predicted"/>
<dbReference type="Pfam" id="PF13966">
    <property type="entry name" value="zf-RVT"/>
    <property type="match status" value="1"/>
</dbReference>
<organism evidence="2 3">
    <name type="scientific">Quercus rubra</name>
    <name type="common">Northern red oak</name>
    <name type="synonym">Quercus borealis</name>
    <dbReference type="NCBI Taxonomy" id="3512"/>
    <lineage>
        <taxon>Eukaryota</taxon>
        <taxon>Viridiplantae</taxon>
        <taxon>Streptophyta</taxon>
        <taxon>Embryophyta</taxon>
        <taxon>Tracheophyta</taxon>
        <taxon>Spermatophyta</taxon>
        <taxon>Magnoliopsida</taxon>
        <taxon>eudicotyledons</taxon>
        <taxon>Gunneridae</taxon>
        <taxon>Pentapetalae</taxon>
        <taxon>rosids</taxon>
        <taxon>fabids</taxon>
        <taxon>Fagales</taxon>
        <taxon>Fagaceae</taxon>
        <taxon>Quercus</taxon>
    </lineage>
</organism>